<evidence type="ECO:0000256" key="1">
    <source>
        <dbReference type="ARBA" id="ARBA00009437"/>
    </source>
</evidence>
<dbReference type="PRINTS" id="PR00039">
    <property type="entry name" value="HTHLYSR"/>
</dbReference>
<protein>
    <submittedName>
        <fullName evidence="6">LysR family transcriptional regulator</fullName>
    </submittedName>
</protein>
<keyword evidence="7" id="KW-1185">Reference proteome</keyword>
<keyword evidence="4" id="KW-0804">Transcription</keyword>
<gene>
    <name evidence="6" type="ORF">FYJ62_06940</name>
</gene>
<name>A0A6A8MF42_9LACO</name>
<dbReference type="InterPro" id="IPR036388">
    <property type="entry name" value="WH-like_DNA-bd_sf"/>
</dbReference>
<dbReference type="SUPFAM" id="SSF46785">
    <property type="entry name" value="Winged helix' DNA-binding domain"/>
    <property type="match status" value="1"/>
</dbReference>
<dbReference type="Proteomes" id="UP000438120">
    <property type="component" value="Unassembled WGS sequence"/>
</dbReference>
<dbReference type="PROSITE" id="PS50931">
    <property type="entry name" value="HTH_LYSR"/>
    <property type="match status" value="1"/>
</dbReference>
<dbReference type="OrthoDB" id="119203at2"/>
<keyword evidence="2" id="KW-0805">Transcription regulation</keyword>
<dbReference type="FunFam" id="1.10.10.10:FF:000001">
    <property type="entry name" value="LysR family transcriptional regulator"/>
    <property type="match status" value="1"/>
</dbReference>
<dbReference type="GO" id="GO:0003700">
    <property type="term" value="F:DNA-binding transcription factor activity"/>
    <property type="evidence" value="ECO:0007669"/>
    <property type="project" value="InterPro"/>
</dbReference>
<comment type="similarity">
    <text evidence="1">Belongs to the LysR transcriptional regulatory family.</text>
</comment>
<dbReference type="Pfam" id="PF00126">
    <property type="entry name" value="HTH_1"/>
    <property type="match status" value="1"/>
</dbReference>
<dbReference type="Pfam" id="PF03466">
    <property type="entry name" value="LysR_substrate"/>
    <property type="match status" value="1"/>
</dbReference>
<evidence type="ECO:0000256" key="2">
    <source>
        <dbReference type="ARBA" id="ARBA00023015"/>
    </source>
</evidence>
<dbReference type="Gene3D" id="1.10.10.10">
    <property type="entry name" value="Winged helix-like DNA-binding domain superfamily/Winged helix DNA-binding domain"/>
    <property type="match status" value="1"/>
</dbReference>
<dbReference type="InterPro" id="IPR005119">
    <property type="entry name" value="LysR_subst-bd"/>
</dbReference>
<evidence type="ECO:0000256" key="3">
    <source>
        <dbReference type="ARBA" id="ARBA00023125"/>
    </source>
</evidence>
<dbReference type="GO" id="GO:0032993">
    <property type="term" value="C:protein-DNA complex"/>
    <property type="evidence" value="ECO:0007669"/>
    <property type="project" value="TreeGrafter"/>
</dbReference>
<evidence type="ECO:0000313" key="7">
    <source>
        <dbReference type="Proteomes" id="UP000438120"/>
    </source>
</evidence>
<evidence type="ECO:0000256" key="4">
    <source>
        <dbReference type="ARBA" id="ARBA00023163"/>
    </source>
</evidence>
<accession>A0A6A8MF42</accession>
<dbReference type="EMBL" id="VUMX01000017">
    <property type="protein sequence ID" value="MST87373.1"/>
    <property type="molecule type" value="Genomic_DNA"/>
</dbReference>
<keyword evidence="3" id="KW-0238">DNA-binding</keyword>
<dbReference type="RefSeq" id="WP_154548984.1">
    <property type="nucleotide sequence ID" value="NZ_VUMX01000017.1"/>
</dbReference>
<comment type="caution">
    <text evidence="6">The sequence shown here is derived from an EMBL/GenBank/DDBJ whole genome shotgun (WGS) entry which is preliminary data.</text>
</comment>
<dbReference type="AlphaFoldDB" id="A0A6A8MF42"/>
<reference evidence="6 7" key="1">
    <citation type="submission" date="2019-08" db="EMBL/GenBank/DDBJ databases">
        <title>In-depth cultivation of the pig gut microbiome towards novel bacterial diversity and tailored functional studies.</title>
        <authorList>
            <person name="Wylensek D."/>
            <person name="Hitch T.C.A."/>
            <person name="Clavel T."/>
        </authorList>
    </citation>
    <scope>NUCLEOTIDE SEQUENCE [LARGE SCALE GENOMIC DNA]</scope>
    <source>
        <strain evidence="6 7">Bifido-178-WT-2B</strain>
    </source>
</reference>
<dbReference type="CDD" id="cd05466">
    <property type="entry name" value="PBP2_LTTR_substrate"/>
    <property type="match status" value="1"/>
</dbReference>
<dbReference type="SUPFAM" id="SSF53850">
    <property type="entry name" value="Periplasmic binding protein-like II"/>
    <property type="match status" value="1"/>
</dbReference>
<dbReference type="PANTHER" id="PTHR30346">
    <property type="entry name" value="TRANSCRIPTIONAL DUAL REGULATOR HCAR-RELATED"/>
    <property type="match status" value="1"/>
</dbReference>
<dbReference type="Gene3D" id="3.40.190.10">
    <property type="entry name" value="Periplasmic binding protein-like II"/>
    <property type="match status" value="2"/>
</dbReference>
<dbReference type="InterPro" id="IPR000847">
    <property type="entry name" value="LysR_HTH_N"/>
</dbReference>
<proteinExistence type="inferred from homology"/>
<feature type="domain" description="HTH lysR-type" evidence="5">
    <location>
        <begin position="1"/>
        <end position="58"/>
    </location>
</feature>
<dbReference type="InterPro" id="IPR036390">
    <property type="entry name" value="WH_DNA-bd_sf"/>
</dbReference>
<sequence length="305" mass="34626">MNTDKIKIFLDLAETLNFSRTALNMNITQSAVSQSISSLEKYLGTKLFYRNRKKVSLTPAGRLFYSGMHPVLTQFGKAVIHAREVAQSVKTMLTIGFSGTPYDVYALAELIKDFREDYPQVKVFLENYDYRTLVERLKQGYCDVVLTKSEAFSESSEVRFDYQFLAKSRYCVAVSKDYDFKGQQPVCFQDLANERLIFLDPRWCLPVQNALQAKLTREFPEVDYTLANNIVDFAEMIRAGLGAGVASPLAVDPRDEDVRLLPLAQEYTTELGIASLEGHKSEAATNFIDWLIKHDLPAMHPVEQD</sequence>
<dbReference type="PANTHER" id="PTHR30346:SF28">
    <property type="entry name" value="HTH-TYPE TRANSCRIPTIONAL REGULATOR CYNR"/>
    <property type="match status" value="1"/>
</dbReference>
<dbReference type="GO" id="GO:0003677">
    <property type="term" value="F:DNA binding"/>
    <property type="evidence" value="ECO:0007669"/>
    <property type="project" value="UniProtKB-KW"/>
</dbReference>
<evidence type="ECO:0000313" key="6">
    <source>
        <dbReference type="EMBL" id="MST87373.1"/>
    </source>
</evidence>
<organism evidence="6 7">
    <name type="scientific">Lactobacillus porci</name>
    <dbReference type="NCBI Taxonomy" id="2012477"/>
    <lineage>
        <taxon>Bacteria</taxon>
        <taxon>Bacillati</taxon>
        <taxon>Bacillota</taxon>
        <taxon>Bacilli</taxon>
        <taxon>Lactobacillales</taxon>
        <taxon>Lactobacillaceae</taxon>
        <taxon>Lactobacillus</taxon>
    </lineage>
</organism>
<evidence type="ECO:0000259" key="5">
    <source>
        <dbReference type="PROSITE" id="PS50931"/>
    </source>
</evidence>